<feature type="signal peptide" evidence="1">
    <location>
        <begin position="1"/>
        <end position="17"/>
    </location>
</feature>
<dbReference type="Proteomes" id="UP000000683">
    <property type="component" value="Chromosome"/>
</dbReference>
<dbReference type="Pfam" id="PF07119">
    <property type="entry name" value="DUF1375"/>
    <property type="match status" value="1"/>
</dbReference>
<evidence type="ECO:0000256" key="1">
    <source>
        <dbReference type="SAM" id="SignalP"/>
    </source>
</evidence>
<dbReference type="EMBL" id="CP002339">
    <property type="protein sequence ID" value="AEF02954.1"/>
    <property type="molecule type" value="Genomic_DNA"/>
</dbReference>
<evidence type="ECO:0000313" key="3">
    <source>
        <dbReference type="Proteomes" id="UP000000683"/>
    </source>
</evidence>
<keyword evidence="3" id="KW-1185">Reference proteome</keyword>
<dbReference type="OrthoDB" id="8547342at2"/>
<dbReference type="eggNOG" id="COG5645">
    <property type="taxonomic scope" value="Bacteria"/>
</dbReference>
<keyword evidence="1" id="KW-0732">Signal</keyword>
<evidence type="ECO:0008006" key="4">
    <source>
        <dbReference type="Google" id="ProtNLM"/>
    </source>
</evidence>
<dbReference type="HOGENOM" id="CLU_141635_1_0_6"/>
<protein>
    <recommendedName>
        <fullName evidence="4">YceK/YidQ family lipoprotein</fullName>
    </recommendedName>
</protein>
<sequence>MKVLPLVILSLACCSCATVKTISPDNNHVQIEHQGKKSYCEEIPRVYSGFSYNICLLNGEPSRRENIGSTFGNVPFFVIDAAFSIVADTIVIPYTAVQQIDKGSINVN</sequence>
<dbReference type="InterPro" id="IPR010780">
    <property type="entry name" value="DUF1375"/>
</dbReference>
<dbReference type="RefSeq" id="WP_013783894.1">
    <property type="nucleotide sequence ID" value="NC_015554.1"/>
</dbReference>
<organism evidence="2 3">
    <name type="scientific">Alteromonas naphthalenivorans</name>
    <dbReference type="NCBI Taxonomy" id="715451"/>
    <lineage>
        <taxon>Bacteria</taxon>
        <taxon>Pseudomonadati</taxon>
        <taxon>Pseudomonadota</taxon>
        <taxon>Gammaproteobacteria</taxon>
        <taxon>Alteromonadales</taxon>
        <taxon>Alteromonadaceae</taxon>
        <taxon>Alteromonas/Salinimonas group</taxon>
        <taxon>Alteromonas</taxon>
    </lineage>
</organism>
<dbReference type="AlphaFoldDB" id="F5Z7B1"/>
<gene>
    <name evidence="2" type="ordered locus">ambt_07105</name>
</gene>
<name>F5Z7B1_ALTNA</name>
<dbReference type="KEGG" id="alt:ambt_07105"/>
<reference evidence="2 3" key="1">
    <citation type="journal article" date="2011" name="J. Bacteriol.">
        <title>Complete genome sequence of the polycyclic aromatic hydrocarbon-degrading bacterium Alteromonas sp. strain SN2.</title>
        <authorList>
            <person name="Jin H.M."/>
            <person name="Jeong H."/>
            <person name="Moon E.J."/>
            <person name="Math R.K."/>
            <person name="Lee K."/>
            <person name="Kim H.J."/>
            <person name="Jeon C.O."/>
            <person name="Oh T.K."/>
            <person name="Kim J.F."/>
        </authorList>
    </citation>
    <scope>NUCLEOTIDE SEQUENCE [LARGE SCALE GENOMIC DNA]</scope>
    <source>
        <strain evidence="3">JCM 17741 / KACC 18427 / KCTC 11700BP / SN2</strain>
    </source>
</reference>
<accession>F5Z7B1</accession>
<proteinExistence type="predicted"/>
<feature type="chain" id="PRO_5003335952" description="YceK/YidQ family lipoprotein" evidence="1">
    <location>
        <begin position="18"/>
        <end position="108"/>
    </location>
</feature>
<evidence type="ECO:0000313" key="2">
    <source>
        <dbReference type="EMBL" id="AEF02954.1"/>
    </source>
</evidence>